<dbReference type="InterPro" id="IPR007197">
    <property type="entry name" value="rSAM"/>
</dbReference>
<dbReference type="InterPro" id="IPR058240">
    <property type="entry name" value="rSAM_sf"/>
</dbReference>
<dbReference type="RefSeq" id="WP_093174010.1">
    <property type="nucleotide sequence ID" value="NZ_FNCN01000033.1"/>
</dbReference>
<keyword evidence="2" id="KW-0479">Metal-binding</keyword>
<dbReference type="Pfam" id="PF04055">
    <property type="entry name" value="Radical_SAM"/>
    <property type="match status" value="1"/>
</dbReference>
<dbReference type="PANTHER" id="PTHR11228">
    <property type="entry name" value="RADICAL SAM DOMAIN PROTEIN"/>
    <property type="match status" value="1"/>
</dbReference>
<feature type="domain" description="4Fe4S-binding SPASM" evidence="6">
    <location>
        <begin position="211"/>
        <end position="273"/>
    </location>
</feature>
<dbReference type="AlphaFoldDB" id="A0A1G8HLX0"/>
<evidence type="ECO:0000256" key="3">
    <source>
        <dbReference type="ARBA" id="ARBA00023004"/>
    </source>
</evidence>
<dbReference type="CDD" id="cd01335">
    <property type="entry name" value="Radical_SAM"/>
    <property type="match status" value="1"/>
</dbReference>
<evidence type="ECO:0000256" key="2">
    <source>
        <dbReference type="ARBA" id="ARBA00022723"/>
    </source>
</evidence>
<dbReference type="STRING" id="504805.SAMN05421505_1334"/>
<organism evidence="7 8">
    <name type="scientific">Sinosporangium album</name>
    <dbReference type="NCBI Taxonomy" id="504805"/>
    <lineage>
        <taxon>Bacteria</taxon>
        <taxon>Bacillati</taxon>
        <taxon>Actinomycetota</taxon>
        <taxon>Actinomycetes</taxon>
        <taxon>Streptosporangiales</taxon>
        <taxon>Streptosporangiaceae</taxon>
        <taxon>Sinosporangium</taxon>
    </lineage>
</organism>
<dbReference type="GO" id="GO:0051536">
    <property type="term" value="F:iron-sulfur cluster binding"/>
    <property type="evidence" value="ECO:0007669"/>
    <property type="project" value="UniProtKB-KW"/>
</dbReference>
<evidence type="ECO:0000313" key="8">
    <source>
        <dbReference type="Proteomes" id="UP000198923"/>
    </source>
</evidence>
<dbReference type="InterPro" id="IPR023885">
    <property type="entry name" value="4Fe4S-binding_SPASM_dom"/>
</dbReference>
<dbReference type="SFLD" id="SFLDS00029">
    <property type="entry name" value="Radical_SAM"/>
    <property type="match status" value="1"/>
</dbReference>
<dbReference type="GO" id="GO:0046872">
    <property type="term" value="F:metal ion binding"/>
    <property type="evidence" value="ECO:0007669"/>
    <property type="project" value="UniProtKB-KW"/>
</dbReference>
<dbReference type="SFLD" id="SFLDG01386">
    <property type="entry name" value="main_SPASM_domain-containing"/>
    <property type="match status" value="1"/>
</dbReference>
<evidence type="ECO:0000256" key="1">
    <source>
        <dbReference type="ARBA" id="ARBA00022691"/>
    </source>
</evidence>
<dbReference type="SFLD" id="SFLDF00365">
    <property type="entry name" value="thuricin_CD_(TrnCD-like)"/>
    <property type="match status" value="1"/>
</dbReference>
<dbReference type="SFLD" id="SFLDG01067">
    <property type="entry name" value="SPASM/twitch_domain_containing"/>
    <property type="match status" value="1"/>
</dbReference>
<dbReference type="InterPro" id="IPR050377">
    <property type="entry name" value="Radical_SAM_PqqE_MftC-like"/>
</dbReference>
<dbReference type="Pfam" id="PF13186">
    <property type="entry name" value="SPASM"/>
    <property type="match status" value="1"/>
</dbReference>
<evidence type="ECO:0000259" key="6">
    <source>
        <dbReference type="Pfam" id="PF13186"/>
    </source>
</evidence>
<dbReference type="SFLD" id="SFLDG01216">
    <property type="entry name" value="thioether_bond_formation_requi"/>
    <property type="match status" value="1"/>
</dbReference>
<sequence>MTTLYASPRAIEARDLPLTGWRLALELTGQCQLTCTHCYAMSGPAGSHGTMTGDDWCRLISHAAALGADRVQFIGGEPTMHPAFEKVLAHVTTTGMALEVFTNLYRVATPWWELFTRSGVSLAFSYYSDDPAEHARITRRPDSYRRTKANVVRAVELGIPVRAAIVEVVEGQRIEQAHDELHILGVTHIRVDYLRGIGRGTTGATEASQLCGRCGDRRLAVSPFGDVTPCVMSRWMITGNVHQCSLSGILAGQAWREVLTRIPAQGRVCAPECNPSQDGNDCAPAEQIDGE</sequence>
<feature type="domain" description="Radical SAM core" evidence="5">
    <location>
        <begin position="26"/>
        <end position="161"/>
    </location>
</feature>
<dbReference type="CDD" id="cd21109">
    <property type="entry name" value="SPASM"/>
    <property type="match status" value="1"/>
</dbReference>
<dbReference type="OrthoDB" id="9782387at2"/>
<evidence type="ECO:0000256" key="4">
    <source>
        <dbReference type="ARBA" id="ARBA00023014"/>
    </source>
</evidence>
<keyword evidence="3" id="KW-0408">Iron</keyword>
<dbReference type="Gene3D" id="3.20.20.70">
    <property type="entry name" value="Aldolase class I"/>
    <property type="match status" value="1"/>
</dbReference>
<evidence type="ECO:0000313" key="7">
    <source>
        <dbReference type="EMBL" id="SDI07678.1"/>
    </source>
</evidence>
<dbReference type="EMBL" id="FNCN01000033">
    <property type="protein sequence ID" value="SDI07678.1"/>
    <property type="molecule type" value="Genomic_DNA"/>
</dbReference>
<dbReference type="SUPFAM" id="SSF102114">
    <property type="entry name" value="Radical SAM enzymes"/>
    <property type="match status" value="1"/>
</dbReference>
<reference evidence="7 8" key="1">
    <citation type="submission" date="2016-10" db="EMBL/GenBank/DDBJ databases">
        <authorList>
            <person name="de Groot N.N."/>
        </authorList>
    </citation>
    <scope>NUCLEOTIDE SEQUENCE [LARGE SCALE GENOMIC DNA]</scope>
    <source>
        <strain evidence="7 8">CPCC 201354</strain>
    </source>
</reference>
<proteinExistence type="predicted"/>
<keyword evidence="8" id="KW-1185">Reference proteome</keyword>
<keyword evidence="4" id="KW-0411">Iron-sulfur</keyword>
<dbReference type="InterPro" id="IPR013785">
    <property type="entry name" value="Aldolase_TIM"/>
</dbReference>
<name>A0A1G8HLX0_9ACTN</name>
<dbReference type="PANTHER" id="PTHR11228:SF7">
    <property type="entry name" value="PQQA PEPTIDE CYCLASE"/>
    <property type="match status" value="1"/>
</dbReference>
<protein>
    <submittedName>
        <fullName evidence="7">Iron-sulfur cluster-binding domain-containing protein</fullName>
    </submittedName>
</protein>
<keyword evidence="1" id="KW-0949">S-adenosyl-L-methionine</keyword>
<dbReference type="Proteomes" id="UP000198923">
    <property type="component" value="Unassembled WGS sequence"/>
</dbReference>
<dbReference type="GO" id="GO:0003824">
    <property type="term" value="F:catalytic activity"/>
    <property type="evidence" value="ECO:0007669"/>
    <property type="project" value="InterPro"/>
</dbReference>
<evidence type="ECO:0000259" key="5">
    <source>
        <dbReference type="Pfam" id="PF04055"/>
    </source>
</evidence>
<accession>A0A1G8HLX0</accession>
<gene>
    <name evidence="7" type="ORF">SAMN05421505_1334</name>
</gene>